<dbReference type="SUPFAM" id="SSF55073">
    <property type="entry name" value="Nucleotide cyclase"/>
    <property type="match status" value="1"/>
</dbReference>
<dbReference type="InterPro" id="IPR011006">
    <property type="entry name" value="CheY-like_superfamily"/>
</dbReference>
<evidence type="ECO:0000313" key="6">
    <source>
        <dbReference type="Proteomes" id="UP001595530"/>
    </source>
</evidence>
<dbReference type="InterPro" id="IPR000160">
    <property type="entry name" value="GGDEF_dom"/>
</dbReference>
<comment type="caution">
    <text evidence="5">The sequence shown here is derived from an EMBL/GenBank/DDBJ whole genome shotgun (WGS) entry which is preliminary data.</text>
</comment>
<dbReference type="PROSITE" id="PS50887">
    <property type="entry name" value="GGDEF"/>
    <property type="match status" value="1"/>
</dbReference>
<dbReference type="Gene3D" id="3.40.50.2300">
    <property type="match status" value="1"/>
</dbReference>
<evidence type="ECO:0000259" key="4">
    <source>
        <dbReference type="PROSITE" id="PS50887"/>
    </source>
</evidence>
<protein>
    <submittedName>
        <fullName evidence="5">Bifunctional diguanylate cyclase/phosphodiesterase</fullName>
    </submittedName>
</protein>
<dbReference type="Proteomes" id="UP001595530">
    <property type="component" value="Unassembled WGS sequence"/>
</dbReference>
<feature type="modified residue" description="4-aspartylphosphate" evidence="1">
    <location>
        <position position="89"/>
    </location>
</feature>
<dbReference type="InterPro" id="IPR035919">
    <property type="entry name" value="EAL_sf"/>
</dbReference>
<dbReference type="NCBIfam" id="TIGR00254">
    <property type="entry name" value="GGDEF"/>
    <property type="match status" value="1"/>
</dbReference>
<dbReference type="SUPFAM" id="SSF52172">
    <property type="entry name" value="CheY-like"/>
    <property type="match status" value="1"/>
</dbReference>
<dbReference type="Pfam" id="PF11849">
    <property type="entry name" value="DUF3369"/>
    <property type="match status" value="1"/>
</dbReference>
<organism evidence="5 6">
    <name type="scientific">Undibacterium arcticum</name>
    <dbReference type="NCBI Taxonomy" id="1762892"/>
    <lineage>
        <taxon>Bacteria</taxon>
        <taxon>Pseudomonadati</taxon>
        <taxon>Pseudomonadota</taxon>
        <taxon>Betaproteobacteria</taxon>
        <taxon>Burkholderiales</taxon>
        <taxon>Oxalobacteraceae</taxon>
        <taxon>Undibacterium</taxon>
    </lineage>
</organism>
<dbReference type="SMART" id="SM00267">
    <property type="entry name" value="GGDEF"/>
    <property type="match status" value="1"/>
</dbReference>
<accession>A0ABV7F783</accession>
<keyword evidence="6" id="KW-1185">Reference proteome</keyword>
<dbReference type="Gene3D" id="3.30.70.270">
    <property type="match status" value="1"/>
</dbReference>
<evidence type="ECO:0000259" key="3">
    <source>
        <dbReference type="PROSITE" id="PS50883"/>
    </source>
</evidence>
<reference evidence="6" key="1">
    <citation type="journal article" date="2019" name="Int. J. Syst. Evol. Microbiol.">
        <title>The Global Catalogue of Microorganisms (GCM) 10K type strain sequencing project: providing services to taxonomists for standard genome sequencing and annotation.</title>
        <authorList>
            <consortium name="The Broad Institute Genomics Platform"/>
            <consortium name="The Broad Institute Genome Sequencing Center for Infectious Disease"/>
            <person name="Wu L."/>
            <person name="Ma J."/>
        </authorList>
    </citation>
    <scope>NUCLEOTIDE SEQUENCE [LARGE SCALE GENOMIC DNA]</scope>
    <source>
        <strain evidence="6">KCTC 42986</strain>
    </source>
</reference>
<dbReference type="PROSITE" id="PS50110">
    <property type="entry name" value="RESPONSE_REGULATORY"/>
    <property type="match status" value="1"/>
</dbReference>
<evidence type="ECO:0000256" key="1">
    <source>
        <dbReference type="PROSITE-ProRule" id="PRU00169"/>
    </source>
</evidence>
<dbReference type="PANTHER" id="PTHR33121:SF70">
    <property type="entry name" value="SIGNALING PROTEIN YKOW"/>
    <property type="match status" value="1"/>
</dbReference>
<dbReference type="SMART" id="SM00052">
    <property type="entry name" value="EAL"/>
    <property type="match status" value="1"/>
</dbReference>
<dbReference type="InterPro" id="IPR001633">
    <property type="entry name" value="EAL_dom"/>
</dbReference>
<feature type="domain" description="Response regulatory" evidence="2">
    <location>
        <begin position="34"/>
        <end position="158"/>
    </location>
</feature>
<dbReference type="PROSITE" id="PS50883">
    <property type="entry name" value="EAL"/>
    <property type="match status" value="1"/>
</dbReference>
<keyword evidence="1" id="KW-0597">Phosphoprotein</keyword>
<dbReference type="InterPro" id="IPR001789">
    <property type="entry name" value="Sig_transdc_resp-reg_receiver"/>
</dbReference>
<feature type="domain" description="EAL" evidence="3">
    <location>
        <begin position="493"/>
        <end position="747"/>
    </location>
</feature>
<dbReference type="Pfam" id="PF00563">
    <property type="entry name" value="EAL"/>
    <property type="match status" value="1"/>
</dbReference>
<evidence type="ECO:0000259" key="2">
    <source>
        <dbReference type="PROSITE" id="PS50110"/>
    </source>
</evidence>
<proteinExistence type="predicted"/>
<feature type="domain" description="GGDEF" evidence="4">
    <location>
        <begin position="357"/>
        <end position="484"/>
    </location>
</feature>
<dbReference type="CDD" id="cd01948">
    <property type="entry name" value="EAL"/>
    <property type="match status" value="1"/>
</dbReference>
<sequence>MPLPNKSDKDELIFLEESAPRSTAGPTHKPAVWRVLIIDDDIDVHTATVFALNNMEMQLRPLEFLHAYSAAQARTLLQTETDIAVILLDVVMEQDDAGLQLVRHIRDTLGQVEVRIILRTGQPGYAPEIEAIRDYDINDYKTKSELTRIKLYTTVTAAIRSYQQIRAINAGRRGLAHIARAGTELMALHGLPNFSAGVLAQLAALLDCVPDGLVGMQLGGAQGTASEHHIDIIAAAGSYHALLNQSMPARGDRRLPDGLAQAFERRQNVHGEDFSALYFACKEDRHFAALLNTGRPLSDIEQRLLDVFCGNVSVGFDNVLLLTRLHNFAFYDQLSTLPNRTRLIQIIDDMLQQPARRNATLSIVDIDHFSETNDAFGHQFGDQLLLAVAARMQSRLGERLTVARVGGDTFAVLGDSAQVNPTMILALFKEPFRIDGQAIQLSATVGLIRLTDYEGSGAGVVKDADIALKRAKVQQRAGHFYFSHSMGIEIRERVKMMHALRRAFDEGQLFLAYQPQIDLATRRPMGAEALLRWQTEDGNFVAPDRFISIAEYSGLIIELGEWVLRTACLELVRLRTLGYLDFMISVNVSQAQFRHPRFLDILRQVLTDTQAPAEFIELEITESMAMEEPAFLSETLHQVKQLGLSIAIDDFGTGFSSLNYLQQLHVDRLKIDRAFVNEITDSSRGSSIAEMVIQLGRKLDLSVVAEGVEDERQAAILANLGCASAQGFLFARPMAAAQLADWLKHAGLGAALHTQSESISE</sequence>
<dbReference type="InterPro" id="IPR029787">
    <property type="entry name" value="Nucleotide_cyclase"/>
</dbReference>
<dbReference type="PANTHER" id="PTHR33121">
    <property type="entry name" value="CYCLIC DI-GMP PHOSPHODIESTERASE PDEF"/>
    <property type="match status" value="1"/>
</dbReference>
<gene>
    <name evidence="5" type="ORF">ACFOFO_16585</name>
</gene>
<dbReference type="CDD" id="cd01949">
    <property type="entry name" value="GGDEF"/>
    <property type="match status" value="1"/>
</dbReference>
<dbReference type="InterPro" id="IPR021800">
    <property type="entry name" value="DUF3369"/>
</dbReference>
<dbReference type="Gene3D" id="3.20.20.450">
    <property type="entry name" value="EAL domain"/>
    <property type="match status" value="1"/>
</dbReference>
<dbReference type="InterPro" id="IPR043128">
    <property type="entry name" value="Rev_trsase/Diguanyl_cyclase"/>
</dbReference>
<dbReference type="RefSeq" id="WP_390325388.1">
    <property type="nucleotide sequence ID" value="NZ_JBHRTP010000054.1"/>
</dbReference>
<evidence type="ECO:0000313" key="5">
    <source>
        <dbReference type="EMBL" id="MFC3109561.1"/>
    </source>
</evidence>
<dbReference type="Pfam" id="PF00990">
    <property type="entry name" value="GGDEF"/>
    <property type="match status" value="1"/>
</dbReference>
<dbReference type="InterPro" id="IPR050706">
    <property type="entry name" value="Cyclic-di-GMP_PDE-like"/>
</dbReference>
<dbReference type="SMART" id="SM00448">
    <property type="entry name" value="REC"/>
    <property type="match status" value="1"/>
</dbReference>
<name>A0ABV7F783_9BURK</name>
<dbReference type="EMBL" id="JBHRTP010000054">
    <property type="protein sequence ID" value="MFC3109561.1"/>
    <property type="molecule type" value="Genomic_DNA"/>
</dbReference>
<dbReference type="SUPFAM" id="SSF141868">
    <property type="entry name" value="EAL domain-like"/>
    <property type="match status" value="1"/>
</dbReference>